<evidence type="ECO:0000256" key="1">
    <source>
        <dbReference type="SAM" id="MobiDB-lite"/>
    </source>
</evidence>
<comment type="caution">
    <text evidence="2">The sequence shown here is derived from an EMBL/GenBank/DDBJ whole genome shotgun (WGS) entry which is preliminary data.</text>
</comment>
<sequence>MADGVNDAEAGSPSDLPALVGGGPGGRDYQARPDRDAELGRDDGQLARPFDVATILNELTMDEPWTAAAADDDDDGGPLRLDPAAAAAAAAAAGDSDGDLGVPPNPPPPSSGPPAASAADRRGSAGVAEPAGSAARPASPNSPSFVEVSLNAWSDGGGGGVRSPPSHRHHASSAHAFSNPFSASAALPAVRRSSSGVGHSNPWAATSPVNKDTIVGASADDLGPFVNVSPDDHDFRYAGRRGSLSHALAGHGAGNLRRSMSASSAAAATIPEDVELAEKRSVSSSR</sequence>
<evidence type="ECO:0000313" key="2">
    <source>
        <dbReference type="EMBL" id="KAG5462218.1"/>
    </source>
</evidence>
<feature type="compositionally biased region" description="Basic and acidic residues" evidence="1">
    <location>
        <begin position="29"/>
        <end position="45"/>
    </location>
</feature>
<proteinExistence type="predicted"/>
<feature type="compositionally biased region" description="Low complexity" evidence="1">
    <location>
        <begin position="113"/>
        <end position="144"/>
    </location>
</feature>
<gene>
    <name evidence="2" type="ORF">BJ554DRAFT_5482</name>
</gene>
<feature type="region of interest" description="Disordered" evidence="1">
    <location>
        <begin position="1"/>
        <end position="47"/>
    </location>
</feature>
<dbReference type="EMBL" id="JAEFCI010002462">
    <property type="protein sequence ID" value="KAG5462218.1"/>
    <property type="molecule type" value="Genomic_DNA"/>
</dbReference>
<feature type="compositionally biased region" description="Low complexity" evidence="1">
    <location>
        <begin position="84"/>
        <end position="93"/>
    </location>
</feature>
<feature type="region of interest" description="Disordered" evidence="1">
    <location>
        <begin position="65"/>
        <end position="175"/>
    </location>
</feature>
<keyword evidence="3" id="KW-1185">Reference proteome</keyword>
<evidence type="ECO:0000313" key="3">
    <source>
        <dbReference type="Proteomes" id="UP000673691"/>
    </source>
</evidence>
<accession>A0A8H8DL17</accession>
<organism evidence="2 3">
    <name type="scientific">Olpidium bornovanus</name>
    <dbReference type="NCBI Taxonomy" id="278681"/>
    <lineage>
        <taxon>Eukaryota</taxon>
        <taxon>Fungi</taxon>
        <taxon>Fungi incertae sedis</taxon>
        <taxon>Olpidiomycota</taxon>
        <taxon>Olpidiomycotina</taxon>
        <taxon>Olpidiomycetes</taxon>
        <taxon>Olpidiales</taxon>
        <taxon>Olpidiaceae</taxon>
        <taxon>Olpidium</taxon>
    </lineage>
</organism>
<protein>
    <submittedName>
        <fullName evidence="2">Uncharacterized protein</fullName>
    </submittedName>
</protein>
<reference evidence="2 3" key="1">
    <citation type="journal article" name="Sci. Rep.">
        <title>Genome-scale phylogenetic analyses confirm Olpidium as the closest living zoosporic fungus to the non-flagellated, terrestrial fungi.</title>
        <authorList>
            <person name="Chang Y."/>
            <person name="Rochon D."/>
            <person name="Sekimoto S."/>
            <person name="Wang Y."/>
            <person name="Chovatia M."/>
            <person name="Sandor L."/>
            <person name="Salamov A."/>
            <person name="Grigoriev I.V."/>
            <person name="Stajich J.E."/>
            <person name="Spatafora J.W."/>
        </authorList>
    </citation>
    <scope>NUCLEOTIDE SEQUENCE [LARGE SCALE GENOMIC DNA]</scope>
    <source>
        <strain evidence="2">S191</strain>
    </source>
</reference>
<dbReference type="Proteomes" id="UP000673691">
    <property type="component" value="Unassembled WGS sequence"/>
</dbReference>
<name>A0A8H8DL17_9FUNG</name>
<feature type="compositionally biased region" description="Pro residues" evidence="1">
    <location>
        <begin position="103"/>
        <end position="112"/>
    </location>
</feature>
<dbReference type="AlphaFoldDB" id="A0A8H8DL17"/>